<dbReference type="PANTHER" id="PTHR46473">
    <property type="entry name" value="GH08155P"/>
    <property type="match status" value="1"/>
</dbReference>
<keyword evidence="9" id="KW-1015">Disulfide bond</keyword>
<evidence type="ECO:0000313" key="13">
    <source>
        <dbReference type="Proteomes" id="UP000014760"/>
    </source>
</evidence>
<reference evidence="12" key="3">
    <citation type="submission" date="2015-06" db="UniProtKB">
        <authorList>
            <consortium name="EnsemblMetazoa"/>
        </authorList>
    </citation>
    <scope>IDENTIFICATION</scope>
</reference>
<proteinExistence type="predicted"/>
<dbReference type="InterPro" id="IPR001611">
    <property type="entry name" value="Leu-rich_rpt"/>
</dbReference>
<keyword evidence="8" id="KW-0472">Membrane</keyword>
<accession>R7TLJ7</accession>
<dbReference type="AlphaFoldDB" id="R7TLJ7"/>
<evidence type="ECO:0008006" key="14">
    <source>
        <dbReference type="Google" id="ProtNLM"/>
    </source>
</evidence>
<dbReference type="GO" id="GO:0005886">
    <property type="term" value="C:plasma membrane"/>
    <property type="evidence" value="ECO:0007669"/>
    <property type="project" value="UniProtKB-SubCell"/>
</dbReference>
<feature type="non-terminal residue" evidence="11">
    <location>
        <position position="1"/>
    </location>
</feature>
<evidence type="ECO:0000256" key="7">
    <source>
        <dbReference type="ARBA" id="ARBA00023065"/>
    </source>
</evidence>
<evidence type="ECO:0000256" key="6">
    <source>
        <dbReference type="ARBA" id="ARBA00022989"/>
    </source>
</evidence>
<dbReference type="PANTHER" id="PTHR46473:SF10">
    <property type="entry name" value="LD45603P-RELATED"/>
    <property type="match status" value="1"/>
</dbReference>
<keyword evidence="7" id="KW-0406">Ion transport</keyword>
<dbReference type="EMBL" id="KB309354">
    <property type="protein sequence ID" value="ELT94708.1"/>
    <property type="molecule type" value="Genomic_DNA"/>
</dbReference>
<gene>
    <name evidence="11" type="ORF">CAPTEDRAFT_77592</name>
</gene>
<reference evidence="11 13" key="2">
    <citation type="journal article" date="2013" name="Nature">
        <title>Insights into bilaterian evolution from three spiralian genomes.</title>
        <authorList>
            <person name="Simakov O."/>
            <person name="Marletaz F."/>
            <person name="Cho S.J."/>
            <person name="Edsinger-Gonzales E."/>
            <person name="Havlak P."/>
            <person name="Hellsten U."/>
            <person name="Kuo D.H."/>
            <person name="Larsson T."/>
            <person name="Lv J."/>
            <person name="Arendt D."/>
            <person name="Savage R."/>
            <person name="Osoegawa K."/>
            <person name="de Jong P."/>
            <person name="Grimwood J."/>
            <person name="Chapman J.A."/>
            <person name="Shapiro H."/>
            <person name="Aerts A."/>
            <person name="Otillar R.P."/>
            <person name="Terry A.Y."/>
            <person name="Boore J.L."/>
            <person name="Grigoriev I.V."/>
            <person name="Lindberg D.R."/>
            <person name="Seaver E.C."/>
            <person name="Weisblat D.A."/>
            <person name="Putnam N.H."/>
            <person name="Rokhsar D.S."/>
        </authorList>
    </citation>
    <scope>NUCLEOTIDE SEQUENCE</scope>
    <source>
        <strain evidence="11 13">I ESC-2004</strain>
    </source>
</reference>
<organism evidence="11">
    <name type="scientific">Capitella teleta</name>
    <name type="common">Polychaete worm</name>
    <dbReference type="NCBI Taxonomy" id="283909"/>
    <lineage>
        <taxon>Eukaryota</taxon>
        <taxon>Metazoa</taxon>
        <taxon>Spiralia</taxon>
        <taxon>Lophotrochozoa</taxon>
        <taxon>Annelida</taxon>
        <taxon>Polychaeta</taxon>
        <taxon>Sedentaria</taxon>
        <taxon>Scolecida</taxon>
        <taxon>Capitellidae</taxon>
        <taxon>Capitella</taxon>
    </lineage>
</organism>
<keyword evidence="13" id="KW-1185">Reference proteome</keyword>
<dbReference type="HOGENOM" id="CLU_2020976_0_0_1"/>
<dbReference type="InterPro" id="IPR032675">
    <property type="entry name" value="LRR_dom_sf"/>
</dbReference>
<name>R7TLJ7_CAPTE</name>
<feature type="non-terminal residue" evidence="11">
    <location>
        <position position="123"/>
    </location>
</feature>
<evidence type="ECO:0000256" key="3">
    <source>
        <dbReference type="ARBA" id="ARBA00022475"/>
    </source>
</evidence>
<keyword evidence="3" id="KW-1003">Cell membrane</keyword>
<dbReference type="PROSITE" id="PS51450">
    <property type="entry name" value="LRR"/>
    <property type="match status" value="1"/>
</dbReference>
<comment type="subcellular location">
    <subcellularLocation>
        <location evidence="1">Cell membrane</location>
        <topology evidence="1">Single-pass membrane protein</topology>
    </subcellularLocation>
</comment>
<dbReference type="Proteomes" id="UP000014760">
    <property type="component" value="Unassembled WGS sequence"/>
</dbReference>
<dbReference type="STRING" id="283909.R7TLJ7"/>
<protein>
    <recommendedName>
        <fullName evidence="14">LRRNT domain-containing protein</fullName>
    </recommendedName>
</protein>
<evidence type="ECO:0000313" key="11">
    <source>
        <dbReference type="EMBL" id="ELT94708.1"/>
    </source>
</evidence>
<evidence type="ECO:0000256" key="1">
    <source>
        <dbReference type="ARBA" id="ARBA00004162"/>
    </source>
</evidence>
<evidence type="ECO:0000313" key="12">
    <source>
        <dbReference type="EnsemblMetazoa" id="CapteP77592"/>
    </source>
</evidence>
<dbReference type="Pfam" id="PF13855">
    <property type="entry name" value="LRR_8"/>
    <property type="match status" value="1"/>
</dbReference>
<dbReference type="GO" id="GO:0034220">
    <property type="term" value="P:monoatomic ion transmembrane transport"/>
    <property type="evidence" value="ECO:0007669"/>
    <property type="project" value="UniProtKB-KW"/>
</dbReference>
<dbReference type="Gene3D" id="3.80.10.10">
    <property type="entry name" value="Ribonuclease Inhibitor"/>
    <property type="match status" value="2"/>
</dbReference>
<evidence type="ECO:0000256" key="10">
    <source>
        <dbReference type="ARBA" id="ARBA00023303"/>
    </source>
</evidence>
<keyword evidence="10" id="KW-0407">Ion channel</keyword>
<keyword evidence="5" id="KW-0732">Signal</keyword>
<evidence type="ECO:0000256" key="8">
    <source>
        <dbReference type="ARBA" id="ARBA00023136"/>
    </source>
</evidence>
<keyword evidence="6" id="KW-1133">Transmembrane helix</keyword>
<reference evidence="13" key="1">
    <citation type="submission" date="2012-12" db="EMBL/GenBank/DDBJ databases">
        <authorList>
            <person name="Hellsten U."/>
            <person name="Grimwood J."/>
            <person name="Chapman J.A."/>
            <person name="Shapiro H."/>
            <person name="Aerts A."/>
            <person name="Otillar R.P."/>
            <person name="Terry A.Y."/>
            <person name="Boore J.L."/>
            <person name="Simakov O."/>
            <person name="Marletaz F."/>
            <person name="Cho S.-J."/>
            <person name="Edsinger-Gonzales E."/>
            <person name="Havlak P."/>
            <person name="Kuo D.-H."/>
            <person name="Larsson T."/>
            <person name="Lv J."/>
            <person name="Arendt D."/>
            <person name="Savage R."/>
            <person name="Osoegawa K."/>
            <person name="de Jong P."/>
            <person name="Lindberg D.R."/>
            <person name="Seaver E.C."/>
            <person name="Weisblat D.A."/>
            <person name="Putnam N.H."/>
            <person name="Grigoriev I.V."/>
            <person name="Rokhsar D.S."/>
        </authorList>
    </citation>
    <scope>NUCLEOTIDE SEQUENCE</scope>
    <source>
        <strain evidence="13">I ESC-2004</strain>
    </source>
</reference>
<evidence type="ECO:0000256" key="5">
    <source>
        <dbReference type="ARBA" id="ARBA00022729"/>
    </source>
</evidence>
<keyword evidence="2" id="KW-0813">Transport</keyword>
<evidence type="ECO:0000256" key="4">
    <source>
        <dbReference type="ARBA" id="ARBA00022692"/>
    </source>
</evidence>
<dbReference type="EMBL" id="AMQN01012184">
    <property type="status" value="NOT_ANNOTATED_CDS"/>
    <property type="molecule type" value="Genomic_DNA"/>
</dbReference>
<keyword evidence="4" id="KW-0812">Transmembrane</keyword>
<dbReference type="SUPFAM" id="SSF52058">
    <property type="entry name" value="L domain-like"/>
    <property type="match status" value="1"/>
</dbReference>
<evidence type="ECO:0000256" key="2">
    <source>
        <dbReference type="ARBA" id="ARBA00022448"/>
    </source>
</evidence>
<dbReference type="OrthoDB" id="72369at2759"/>
<dbReference type="InterPro" id="IPR051432">
    <property type="entry name" value="KCNMA1_auxiliary"/>
</dbReference>
<sequence>CPEKCTCKGMVAVCVGLGFENIPALPASTKVLYMNYNNVRSQFFTTVPYDLLVLDMTNNKLTFLEQASFGSCQHLWDLRLSKNEISHFVGRVFNRCSNLRSLDLSHNPISALSTELISGLTSL</sequence>
<evidence type="ECO:0000256" key="9">
    <source>
        <dbReference type="ARBA" id="ARBA00023157"/>
    </source>
</evidence>
<dbReference type="EnsemblMetazoa" id="CapteT77592">
    <property type="protein sequence ID" value="CapteP77592"/>
    <property type="gene ID" value="CapteG77592"/>
</dbReference>